<dbReference type="InterPro" id="IPR006748">
    <property type="entry name" value="NH2Glyco/OHUrea_AB-resist_kin"/>
</dbReference>
<keyword evidence="2" id="KW-1185">Reference proteome</keyword>
<proteinExistence type="predicted"/>
<dbReference type="SUPFAM" id="SSF56112">
    <property type="entry name" value="Protein kinase-like (PK-like)"/>
    <property type="match status" value="1"/>
</dbReference>
<keyword evidence="1" id="KW-0418">Kinase</keyword>
<dbReference type="AlphaFoldDB" id="A0A4R3JC28"/>
<gene>
    <name evidence="1" type="ORF">EDD52_10740</name>
</gene>
<sequence length="287" mass="31170">MQPACLPDPEIAARFDVLDATLVERTGIATLWKVRTHDHDAAALKIYHASDMGNERPGFAVMSALPSAPLVQVYGTHPKAALMEWLDGPSLGDMTRAGQDTVAALELVSVANGLHARTKGLTSLDLPELESWFTALFDLQCASGLSDENRANIANSQSLARHLVGTQNDIRPLHGDLHHDNIKLGVRGFTAFDAKGVLGERSFELANAFRNPKGAARTVRNPARLRHLAALWSIQFGVAEHRLLQWAAVKCALSIAWRSGPVLAEDEELALLEMFLAVAQDLPHDSV</sequence>
<dbReference type="EMBL" id="SLZU01000007">
    <property type="protein sequence ID" value="TCS63207.1"/>
    <property type="molecule type" value="Genomic_DNA"/>
</dbReference>
<dbReference type="GO" id="GO:0016301">
    <property type="term" value="F:kinase activity"/>
    <property type="evidence" value="ECO:0007669"/>
    <property type="project" value="UniProtKB-KW"/>
</dbReference>
<name>A0A4R3JC28_9RHOB</name>
<dbReference type="GO" id="GO:0016773">
    <property type="term" value="F:phosphotransferase activity, alcohol group as acceptor"/>
    <property type="evidence" value="ECO:0007669"/>
    <property type="project" value="InterPro"/>
</dbReference>
<dbReference type="GO" id="GO:0019748">
    <property type="term" value="P:secondary metabolic process"/>
    <property type="evidence" value="ECO:0007669"/>
    <property type="project" value="InterPro"/>
</dbReference>
<accession>A0A4R3JC28</accession>
<dbReference type="Pfam" id="PF04655">
    <property type="entry name" value="APH_6_hur"/>
    <property type="match status" value="1"/>
</dbReference>
<dbReference type="Proteomes" id="UP000295696">
    <property type="component" value="Unassembled WGS sequence"/>
</dbReference>
<keyword evidence="1" id="KW-0808">Transferase</keyword>
<organism evidence="1 2">
    <name type="scientific">Primorskyibacter sedentarius</name>
    <dbReference type="NCBI Taxonomy" id="745311"/>
    <lineage>
        <taxon>Bacteria</taxon>
        <taxon>Pseudomonadati</taxon>
        <taxon>Pseudomonadota</taxon>
        <taxon>Alphaproteobacteria</taxon>
        <taxon>Rhodobacterales</taxon>
        <taxon>Roseobacteraceae</taxon>
        <taxon>Primorskyibacter</taxon>
    </lineage>
</organism>
<protein>
    <submittedName>
        <fullName evidence="1">Streptomycin 6-kinase</fullName>
    </submittedName>
</protein>
<dbReference type="RefSeq" id="WP_165907519.1">
    <property type="nucleotide sequence ID" value="NZ_SLZU01000007.1"/>
</dbReference>
<comment type="caution">
    <text evidence="1">The sequence shown here is derived from an EMBL/GenBank/DDBJ whole genome shotgun (WGS) entry which is preliminary data.</text>
</comment>
<dbReference type="InterPro" id="IPR011009">
    <property type="entry name" value="Kinase-like_dom_sf"/>
</dbReference>
<evidence type="ECO:0000313" key="1">
    <source>
        <dbReference type="EMBL" id="TCS63207.1"/>
    </source>
</evidence>
<reference evidence="1 2" key="1">
    <citation type="submission" date="2019-03" db="EMBL/GenBank/DDBJ databases">
        <title>Genomic Encyclopedia of Type Strains, Phase IV (KMG-IV): sequencing the most valuable type-strain genomes for metagenomic binning, comparative biology and taxonomic classification.</title>
        <authorList>
            <person name="Goeker M."/>
        </authorList>
    </citation>
    <scope>NUCLEOTIDE SEQUENCE [LARGE SCALE GENOMIC DNA]</scope>
    <source>
        <strain evidence="1 2">DSM 104836</strain>
    </source>
</reference>
<evidence type="ECO:0000313" key="2">
    <source>
        <dbReference type="Proteomes" id="UP000295696"/>
    </source>
</evidence>